<evidence type="ECO:0000259" key="1">
    <source>
        <dbReference type="Pfam" id="PF24560"/>
    </source>
</evidence>
<dbReference type="EMBL" id="CAAALY010059640">
    <property type="protein sequence ID" value="VEL23032.1"/>
    <property type="molecule type" value="Genomic_DNA"/>
</dbReference>
<name>A0A448WY09_9PLAT</name>
<reference evidence="2" key="1">
    <citation type="submission" date="2018-11" db="EMBL/GenBank/DDBJ databases">
        <authorList>
            <consortium name="Pathogen Informatics"/>
        </authorList>
    </citation>
    <scope>NUCLEOTIDE SEQUENCE</scope>
</reference>
<evidence type="ECO:0000313" key="3">
    <source>
        <dbReference type="Proteomes" id="UP000784294"/>
    </source>
</evidence>
<evidence type="ECO:0000313" key="2">
    <source>
        <dbReference type="EMBL" id="VEL23032.1"/>
    </source>
</evidence>
<sequence length="57" mass="6417">MLEAQQFAEAIRRAGRFTDLSGFSLRCQDCQCPLKGQQAARQHAIDTGHTRFGEVHQ</sequence>
<protein>
    <recommendedName>
        <fullName evidence="1">OTU1-like C-terminal C2H2-type zinc finger domain-containing protein</fullName>
    </recommendedName>
</protein>
<comment type="caution">
    <text evidence="2">The sequence shown here is derived from an EMBL/GenBank/DDBJ whole genome shotgun (WGS) entry which is preliminary data.</text>
</comment>
<keyword evidence="3" id="KW-1185">Reference proteome</keyword>
<organism evidence="2 3">
    <name type="scientific">Protopolystoma xenopodis</name>
    <dbReference type="NCBI Taxonomy" id="117903"/>
    <lineage>
        <taxon>Eukaryota</taxon>
        <taxon>Metazoa</taxon>
        <taxon>Spiralia</taxon>
        <taxon>Lophotrochozoa</taxon>
        <taxon>Platyhelminthes</taxon>
        <taxon>Monogenea</taxon>
        <taxon>Polyopisthocotylea</taxon>
        <taxon>Polystomatidea</taxon>
        <taxon>Polystomatidae</taxon>
        <taxon>Protopolystoma</taxon>
    </lineage>
</organism>
<feature type="domain" description="OTU1-like C-terminal C2H2-type zinc finger" evidence="1">
    <location>
        <begin position="22"/>
        <end position="55"/>
    </location>
</feature>
<accession>A0A448WY09</accession>
<dbReference type="InterPro" id="IPR057766">
    <property type="entry name" value="Znf-C2H2_OTU1-like_C"/>
</dbReference>
<dbReference type="AlphaFoldDB" id="A0A448WY09"/>
<gene>
    <name evidence="2" type="ORF">PXEA_LOCUS16472</name>
</gene>
<dbReference type="Pfam" id="PF24560">
    <property type="entry name" value="zf-C2H2_OTU1_C"/>
    <property type="match status" value="1"/>
</dbReference>
<proteinExistence type="predicted"/>
<dbReference type="OrthoDB" id="65596at2759"/>
<dbReference type="Proteomes" id="UP000784294">
    <property type="component" value="Unassembled WGS sequence"/>
</dbReference>